<keyword evidence="8 12" id="KW-1133">Transmembrane helix</keyword>
<keyword evidence="6 12" id="KW-0812">Transmembrane</keyword>
<feature type="transmembrane region" description="Helical" evidence="12">
    <location>
        <begin position="39"/>
        <end position="58"/>
    </location>
</feature>
<dbReference type="HAMAP" id="MF_01006">
    <property type="entry name" value="Undec_diphosphatase"/>
    <property type="match status" value="1"/>
</dbReference>
<evidence type="ECO:0000256" key="7">
    <source>
        <dbReference type="ARBA" id="ARBA00022801"/>
    </source>
</evidence>
<dbReference type="AlphaFoldDB" id="A0A6J6TGZ2"/>
<gene>
    <name evidence="13" type="ORF">UFOPK2827_00327</name>
</gene>
<comment type="catalytic activity">
    <reaction evidence="11">
        <text>di-trans,octa-cis-undecaprenyl diphosphate + H2O = di-trans,octa-cis-undecaprenyl phosphate + phosphate + H(+)</text>
        <dbReference type="Rhea" id="RHEA:28094"/>
        <dbReference type="ChEBI" id="CHEBI:15377"/>
        <dbReference type="ChEBI" id="CHEBI:15378"/>
        <dbReference type="ChEBI" id="CHEBI:43474"/>
        <dbReference type="ChEBI" id="CHEBI:58405"/>
        <dbReference type="ChEBI" id="CHEBI:60392"/>
        <dbReference type="EC" id="3.6.1.27"/>
    </reaction>
</comment>
<evidence type="ECO:0000256" key="1">
    <source>
        <dbReference type="ARBA" id="ARBA00004651"/>
    </source>
</evidence>
<dbReference type="Pfam" id="PF02673">
    <property type="entry name" value="BacA"/>
    <property type="match status" value="1"/>
</dbReference>
<evidence type="ECO:0000256" key="6">
    <source>
        <dbReference type="ARBA" id="ARBA00022692"/>
    </source>
</evidence>
<dbReference type="EC" id="3.6.1.27" evidence="3"/>
<sequence length="269" mass="28811">MLEAIFLGLIQGLTEFLPISSSAHIRITGEFLPSAKDPGAAFTAISQIGTELAVLLYFRRDILAIAKAWFTRDGSPEARLGNLIIIGTLPIVVLGYFGEEYITNNFRALWIVASMLIVFGLILGLADYVGKNEKVLAQLNARDGIGYGFAQALALIPGVSRSGATIAFGRILGYKRGAALRYSFLLALPAVFGSGFYQLQAAVSDDASSVYSLPEIFAATVTAFFVGYAVIAWLMKYIATKSFMPFVVYRVALGTVLLIALATGAISAQ</sequence>
<feature type="transmembrane region" description="Helical" evidence="12">
    <location>
        <begin position="79"/>
        <end position="97"/>
    </location>
</feature>
<comment type="similarity">
    <text evidence="2">Belongs to the UppP family.</text>
</comment>
<evidence type="ECO:0000256" key="4">
    <source>
        <dbReference type="ARBA" id="ARBA00021581"/>
    </source>
</evidence>
<proteinExistence type="inferred from homology"/>
<evidence type="ECO:0000256" key="12">
    <source>
        <dbReference type="SAM" id="Phobius"/>
    </source>
</evidence>
<evidence type="ECO:0000256" key="8">
    <source>
        <dbReference type="ARBA" id="ARBA00022989"/>
    </source>
</evidence>
<keyword evidence="9 12" id="KW-0472">Membrane</keyword>
<evidence type="ECO:0000256" key="11">
    <source>
        <dbReference type="ARBA" id="ARBA00047594"/>
    </source>
</evidence>
<dbReference type="GO" id="GO:0005886">
    <property type="term" value="C:plasma membrane"/>
    <property type="evidence" value="ECO:0007669"/>
    <property type="project" value="UniProtKB-SubCell"/>
</dbReference>
<dbReference type="GO" id="GO:0050380">
    <property type="term" value="F:undecaprenyl-diphosphatase activity"/>
    <property type="evidence" value="ECO:0007669"/>
    <property type="project" value="UniProtKB-EC"/>
</dbReference>
<reference evidence="13" key="1">
    <citation type="submission" date="2020-05" db="EMBL/GenBank/DDBJ databases">
        <authorList>
            <person name="Chiriac C."/>
            <person name="Salcher M."/>
            <person name="Ghai R."/>
            <person name="Kavagutti S V."/>
        </authorList>
    </citation>
    <scope>NUCLEOTIDE SEQUENCE</scope>
</reference>
<keyword evidence="5" id="KW-1003">Cell membrane</keyword>
<accession>A0A6J6TGZ2</accession>
<dbReference type="NCBIfam" id="TIGR00753">
    <property type="entry name" value="undec_PP_bacA"/>
    <property type="match status" value="1"/>
</dbReference>
<feature type="transmembrane region" description="Helical" evidence="12">
    <location>
        <begin position="109"/>
        <end position="129"/>
    </location>
</feature>
<evidence type="ECO:0000313" key="13">
    <source>
        <dbReference type="EMBL" id="CAB4746641.1"/>
    </source>
</evidence>
<feature type="transmembrane region" description="Helical" evidence="12">
    <location>
        <begin position="179"/>
        <end position="196"/>
    </location>
</feature>
<feature type="transmembrane region" description="Helical" evidence="12">
    <location>
        <begin position="216"/>
        <end position="235"/>
    </location>
</feature>
<dbReference type="PANTHER" id="PTHR30622:SF4">
    <property type="entry name" value="UNDECAPRENYL-DIPHOSPHATASE"/>
    <property type="match status" value="1"/>
</dbReference>
<keyword evidence="7" id="KW-0378">Hydrolase</keyword>
<name>A0A6J6TGZ2_9ZZZZ</name>
<evidence type="ECO:0000256" key="5">
    <source>
        <dbReference type="ARBA" id="ARBA00022475"/>
    </source>
</evidence>
<evidence type="ECO:0000256" key="2">
    <source>
        <dbReference type="ARBA" id="ARBA00010621"/>
    </source>
</evidence>
<evidence type="ECO:0000256" key="9">
    <source>
        <dbReference type="ARBA" id="ARBA00023136"/>
    </source>
</evidence>
<dbReference type="PANTHER" id="PTHR30622">
    <property type="entry name" value="UNDECAPRENYL-DIPHOSPHATASE"/>
    <property type="match status" value="1"/>
</dbReference>
<dbReference type="EMBL" id="CAEZZE010000037">
    <property type="protein sequence ID" value="CAB4746641.1"/>
    <property type="molecule type" value="Genomic_DNA"/>
</dbReference>
<evidence type="ECO:0000256" key="3">
    <source>
        <dbReference type="ARBA" id="ARBA00012374"/>
    </source>
</evidence>
<comment type="subcellular location">
    <subcellularLocation>
        <location evidence="1">Cell membrane</location>
        <topology evidence="1">Multi-pass membrane protein</topology>
    </subcellularLocation>
</comment>
<evidence type="ECO:0000256" key="10">
    <source>
        <dbReference type="ARBA" id="ARBA00032707"/>
    </source>
</evidence>
<feature type="transmembrane region" description="Helical" evidence="12">
    <location>
        <begin position="247"/>
        <end position="268"/>
    </location>
</feature>
<organism evidence="13">
    <name type="scientific">freshwater metagenome</name>
    <dbReference type="NCBI Taxonomy" id="449393"/>
    <lineage>
        <taxon>unclassified sequences</taxon>
        <taxon>metagenomes</taxon>
        <taxon>ecological metagenomes</taxon>
    </lineage>
</organism>
<protein>
    <recommendedName>
        <fullName evidence="4">Undecaprenyl-diphosphatase</fullName>
        <ecNumber evidence="3">3.6.1.27</ecNumber>
    </recommendedName>
    <alternativeName>
        <fullName evidence="10">Undecaprenyl pyrophosphate phosphatase</fullName>
    </alternativeName>
</protein>
<dbReference type="InterPro" id="IPR003824">
    <property type="entry name" value="UppP"/>
</dbReference>